<comment type="subcellular location">
    <subcellularLocation>
        <location evidence="1">Cell inner membrane</location>
    </subcellularLocation>
</comment>
<protein>
    <submittedName>
        <fullName evidence="8">Lipid A biosynthesis acyltransferase</fullName>
    </submittedName>
</protein>
<feature type="compositionally biased region" description="Polar residues" evidence="7">
    <location>
        <begin position="329"/>
        <end position="340"/>
    </location>
</feature>
<evidence type="ECO:0000256" key="5">
    <source>
        <dbReference type="ARBA" id="ARBA00023136"/>
    </source>
</evidence>
<proteinExistence type="predicted"/>
<dbReference type="OrthoDB" id="9803456at2"/>
<evidence type="ECO:0000256" key="2">
    <source>
        <dbReference type="ARBA" id="ARBA00022475"/>
    </source>
</evidence>
<keyword evidence="4 8" id="KW-0808">Transferase</keyword>
<keyword evidence="3" id="KW-0997">Cell inner membrane</keyword>
<evidence type="ECO:0000256" key="4">
    <source>
        <dbReference type="ARBA" id="ARBA00022679"/>
    </source>
</evidence>
<dbReference type="GO" id="GO:0016746">
    <property type="term" value="F:acyltransferase activity"/>
    <property type="evidence" value="ECO:0007669"/>
    <property type="project" value="UniProtKB-KW"/>
</dbReference>
<sequence length="372" mass="41125">MSGLPYAWLRRLGNLAGVVLYYCVPRRRNIARINLRLCFPQMSDRERDALILAHCKFFARSFLDRFVLWYQPIERIREMVQIEDAHYFEAHAGKEPMILLAPHFLGMDAGGSRLSIDHTMFTMFANQKNKVFNEEMRKGRARFSGAIVLSRQDGLRGAIRKLREGVPFYFLPDMDLGARDSVFVPFFGVKAATVTSVGRLAQMTRAKVVPCVTLMTDTGYRTRFYPAWDGYPGDDLEAATRQMNAFIEARVLEAPAQYLWTHKRFKTRPPGERDYYGRLRDVDPMTTTDLGGAETVIAADTAADTEQAGQQRAAGAAGETSAGERMDTQPVSGQAVQASTGEGAVRPAVGMPADGAGEQTGPGGAVPRGGRA</sequence>
<name>A0A3R8MXK2_9BURK</name>
<evidence type="ECO:0000313" key="8">
    <source>
        <dbReference type="EMBL" id="RRN44649.1"/>
    </source>
</evidence>
<evidence type="ECO:0000256" key="7">
    <source>
        <dbReference type="SAM" id="MobiDB-lite"/>
    </source>
</evidence>
<dbReference type="Pfam" id="PF03279">
    <property type="entry name" value="Lip_A_acyltrans"/>
    <property type="match status" value="1"/>
</dbReference>
<keyword evidence="5" id="KW-0472">Membrane</keyword>
<evidence type="ECO:0000313" key="9">
    <source>
        <dbReference type="Proteomes" id="UP000270261"/>
    </source>
</evidence>
<keyword evidence="2" id="KW-1003">Cell membrane</keyword>
<dbReference type="GO" id="GO:0009247">
    <property type="term" value="P:glycolipid biosynthetic process"/>
    <property type="evidence" value="ECO:0007669"/>
    <property type="project" value="UniProtKB-ARBA"/>
</dbReference>
<keyword evidence="6 8" id="KW-0012">Acyltransferase</keyword>
<evidence type="ECO:0000256" key="3">
    <source>
        <dbReference type="ARBA" id="ARBA00022519"/>
    </source>
</evidence>
<dbReference type="EMBL" id="RRUE01000002">
    <property type="protein sequence ID" value="RRN44649.1"/>
    <property type="molecule type" value="Genomic_DNA"/>
</dbReference>
<dbReference type="AlphaFoldDB" id="A0A3R8MXK2"/>
<dbReference type="InterPro" id="IPR004960">
    <property type="entry name" value="LipA_acyltrans"/>
</dbReference>
<feature type="compositionally biased region" description="Low complexity" evidence="7">
    <location>
        <begin position="307"/>
        <end position="321"/>
    </location>
</feature>
<dbReference type="PANTHER" id="PTHR30606">
    <property type="entry name" value="LIPID A BIOSYNTHESIS LAUROYL ACYLTRANSFERASE"/>
    <property type="match status" value="1"/>
</dbReference>
<evidence type="ECO:0000256" key="1">
    <source>
        <dbReference type="ARBA" id="ARBA00004533"/>
    </source>
</evidence>
<feature type="compositionally biased region" description="Gly residues" evidence="7">
    <location>
        <begin position="358"/>
        <end position="372"/>
    </location>
</feature>
<evidence type="ECO:0000256" key="6">
    <source>
        <dbReference type="ARBA" id="ARBA00023315"/>
    </source>
</evidence>
<keyword evidence="9" id="KW-1185">Reference proteome</keyword>
<organism evidence="8 9">
    <name type="scientific">Lautropia dentalis</name>
    <dbReference type="NCBI Taxonomy" id="2490857"/>
    <lineage>
        <taxon>Bacteria</taxon>
        <taxon>Pseudomonadati</taxon>
        <taxon>Pseudomonadota</taxon>
        <taxon>Betaproteobacteria</taxon>
        <taxon>Burkholderiales</taxon>
        <taxon>Burkholderiaceae</taxon>
        <taxon>Lautropia</taxon>
    </lineage>
</organism>
<comment type="caution">
    <text evidence="8">The sequence shown here is derived from an EMBL/GenBank/DDBJ whole genome shotgun (WGS) entry which is preliminary data.</text>
</comment>
<dbReference type="GO" id="GO:0005886">
    <property type="term" value="C:plasma membrane"/>
    <property type="evidence" value="ECO:0007669"/>
    <property type="project" value="UniProtKB-SubCell"/>
</dbReference>
<gene>
    <name evidence="8" type="ORF">EHV23_11330</name>
</gene>
<dbReference type="Proteomes" id="UP000270261">
    <property type="component" value="Unassembled WGS sequence"/>
</dbReference>
<accession>A0A3R8MXK2</accession>
<dbReference type="PANTHER" id="PTHR30606:SF9">
    <property type="entry name" value="LIPID A BIOSYNTHESIS LAUROYLTRANSFERASE"/>
    <property type="match status" value="1"/>
</dbReference>
<dbReference type="CDD" id="cd07984">
    <property type="entry name" value="LPLAT_LABLAT-like"/>
    <property type="match status" value="1"/>
</dbReference>
<feature type="region of interest" description="Disordered" evidence="7">
    <location>
        <begin position="303"/>
        <end position="372"/>
    </location>
</feature>
<reference evidence="8 9" key="1">
    <citation type="submission" date="2018-11" db="EMBL/GenBank/DDBJ databases">
        <title>Genome sequencing of Lautropia sp. KCOM 2505 (= ChDC F240).</title>
        <authorList>
            <person name="Kook J.-K."/>
            <person name="Park S.-N."/>
            <person name="Lim Y.K."/>
        </authorList>
    </citation>
    <scope>NUCLEOTIDE SEQUENCE [LARGE SCALE GENOMIC DNA]</scope>
    <source>
        <strain evidence="8 9">KCOM 2505</strain>
    </source>
</reference>